<gene>
    <name evidence="1" type="ORF">E1956_39980</name>
</gene>
<dbReference type="Gene3D" id="3.10.129.10">
    <property type="entry name" value="Hotdog Thioesterase"/>
    <property type="match status" value="1"/>
</dbReference>
<accession>A0A4P7D4Y1</accession>
<evidence type="ECO:0000313" key="2">
    <source>
        <dbReference type="Proteomes" id="UP000295727"/>
    </source>
</evidence>
<proteinExistence type="predicted"/>
<dbReference type="KEGG" id="ppai:E1956_39980"/>
<dbReference type="InterPro" id="IPR029069">
    <property type="entry name" value="HotDog_dom_sf"/>
</dbReference>
<dbReference type="SUPFAM" id="SSF54637">
    <property type="entry name" value="Thioesterase/thiol ester dehydrase-isomerase"/>
    <property type="match status" value="1"/>
</dbReference>
<reference evidence="1 2" key="1">
    <citation type="submission" date="2019-03" db="EMBL/GenBank/DDBJ databases">
        <title>Paraburkholderia sp. 7MH5, isolated from subtropical forest soil.</title>
        <authorList>
            <person name="Gao Z.-H."/>
            <person name="Qiu L.-H."/>
        </authorList>
    </citation>
    <scope>NUCLEOTIDE SEQUENCE [LARGE SCALE GENOMIC DNA]</scope>
    <source>
        <strain evidence="1 2">7MH5</strain>
    </source>
</reference>
<dbReference type="OrthoDB" id="9800188at2"/>
<evidence type="ECO:0000313" key="1">
    <source>
        <dbReference type="EMBL" id="QBR03871.1"/>
    </source>
</evidence>
<protein>
    <submittedName>
        <fullName evidence="1">3-hydroxylacyl-ACP dehydratase</fullName>
    </submittedName>
</protein>
<dbReference type="AlphaFoldDB" id="A0A4P7D4Y1"/>
<sequence>MASPDTTAATSSTASAPHAAPLGHAWIAAHIPHSGAMCLLETVDAWDDTHIRCTATSHRDTHNPLRSQGRLASVCGIEYAAQAMAVHGALCGMRDGVQNQPEVGRPRVGFLASVRGVEARVSRLDTFEAPLTVEAERMSGDGNTVLYGFTLRCGDAVLLTGRAAVMLDASGALARATDNSLKGETT</sequence>
<keyword evidence="2" id="KW-1185">Reference proteome</keyword>
<organism evidence="1 2">
    <name type="scientific">Paraburkholderia pallida</name>
    <dbReference type="NCBI Taxonomy" id="2547399"/>
    <lineage>
        <taxon>Bacteria</taxon>
        <taxon>Pseudomonadati</taxon>
        <taxon>Pseudomonadota</taxon>
        <taxon>Betaproteobacteria</taxon>
        <taxon>Burkholderiales</taxon>
        <taxon>Burkholderiaceae</taxon>
        <taxon>Paraburkholderia</taxon>
    </lineage>
</organism>
<name>A0A4P7D4Y1_9BURK</name>
<dbReference type="InterPro" id="IPR016776">
    <property type="entry name" value="ApeP-like_dehydratase"/>
</dbReference>
<dbReference type="Proteomes" id="UP000295727">
    <property type="component" value="Chromosome 4"/>
</dbReference>
<dbReference type="Pfam" id="PF22817">
    <property type="entry name" value="ApeP-like"/>
    <property type="match status" value="1"/>
</dbReference>
<dbReference type="EMBL" id="CP038151">
    <property type="protein sequence ID" value="QBR03871.1"/>
    <property type="molecule type" value="Genomic_DNA"/>
</dbReference>
<dbReference type="CDD" id="cd01289">
    <property type="entry name" value="FabA_like"/>
    <property type="match status" value="1"/>
</dbReference>